<evidence type="ECO:0000313" key="2">
    <source>
        <dbReference type="EMBL" id="QJH98851.1"/>
    </source>
</evidence>
<organism evidence="1">
    <name type="scientific">viral metagenome</name>
    <dbReference type="NCBI Taxonomy" id="1070528"/>
    <lineage>
        <taxon>unclassified sequences</taxon>
        <taxon>metagenomes</taxon>
        <taxon>organismal metagenomes</taxon>
    </lineage>
</organism>
<protein>
    <submittedName>
        <fullName evidence="1">Uncharacterized protein</fullName>
    </submittedName>
</protein>
<gene>
    <name evidence="1" type="ORF">TM448A00312_0034</name>
    <name evidence="2" type="ORF">TM448B01411_0006</name>
</gene>
<reference evidence="1" key="1">
    <citation type="submission" date="2020-03" db="EMBL/GenBank/DDBJ databases">
        <title>The deep terrestrial virosphere.</title>
        <authorList>
            <person name="Holmfeldt K."/>
            <person name="Nilsson E."/>
            <person name="Simone D."/>
            <person name="Lopez-Fernandez M."/>
            <person name="Wu X."/>
            <person name="de Brujin I."/>
            <person name="Lundin D."/>
            <person name="Andersson A."/>
            <person name="Bertilsson S."/>
            <person name="Dopson M."/>
        </authorList>
    </citation>
    <scope>NUCLEOTIDE SEQUENCE</scope>
    <source>
        <strain evidence="1">TM448A00312</strain>
        <strain evidence="2">TM448B01411</strain>
    </source>
</reference>
<accession>A0A6H1ZDT0</accession>
<dbReference type="EMBL" id="MT144002">
    <property type="protein sequence ID" value="QJA46076.1"/>
    <property type="molecule type" value="Genomic_DNA"/>
</dbReference>
<name>A0A6H1ZDT0_9ZZZZ</name>
<dbReference type="EMBL" id="MT144755">
    <property type="protein sequence ID" value="QJH98851.1"/>
    <property type="molecule type" value="Genomic_DNA"/>
</dbReference>
<dbReference type="AlphaFoldDB" id="A0A6H1ZDT0"/>
<evidence type="ECO:0000313" key="1">
    <source>
        <dbReference type="EMBL" id="QJA46076.1"/>
    </source>
</evidence>
<proteinExistence type="predicted"/>
<sequence length="76" mass="8839">MEKKKIKSMMFFQNGNVAVFNNKGNQISEFQGSYVLDLIEKIEKSGFKVDKTTEIILPSGYKVEYMPEYHNLKIND</sequence>